<dbReference type="RefSeq" id="WP_319615490.1">
    <property type="nucleotide sequence ID" value="NZ_JAWXYB010000018.1"/>
</dbReference>
<keyword evidence="7" id="KW-1185">Reference proteome</keyword>
<dbReference type="SMART" id="SM00419">
    <property type="entry name" value="HTH_CRP"/>
    <property type="match status" value="1"/>
</dbReference>
<evidence type="ECO:0000259" key="5">
    <source>
        <dbReference type="PROSITE" id="PS51063"/>
    </source>
</evidence>
<feature type="domain" description="Cyclic nucleotide-binding" evidence="4">
    <location>
        <begin position="19"/>
        <end position="136"/>
    </location>
</feature>
<dbReference type="SUPFAM" id="SSF46785">
    <property type="entry name" value="Winged helix' DNA-binding domain"/>
    <property type="match status" value="1"/>
</dbReference>
<dbReference type="PANTHER" id="PTHR24567">
    <property type="entry name" value="CRP FAMILY TRANSCRIPTIONAL REGULATORY PROTEIN"/>
    <property type="match status" value="1"/>
</dbReference>
<dbReference type="Pfam" id="PF13545">
    <property type="entry name" value="HTH_Crp_2"/>
    <property type="match status" value="1"/>
</dbReference>
<dbReference type="PRINTS" id="PR00034">
    <property type="entry name" value="HTHCRP"/>
</dbReference>
<dbReference type="AlphaFoldDB" id="A0AAW9DU72"/>
<comment type="caution">
    <text evidence="6">The sequence shown here is derived from an EMBL/GenBank/DDBJ whole genome shotgun (WGS) entry which is preliminary data.</text>
</comment>
<evidence type="ECO:0000313" key="7">
    <source>
        <dbReference type="Proteomes" id="UP001279553"/>
    </source>
</evidence>
<dbReference type="InterPro" id="IPR036388">
    <property type="entry name" value="WH-like_DNA-bd_sf"/>
</dbReference>
<dbReference type="PROSITE" id="PS51063">
    <property type="entry name" value="HTH_CRP_2"/>
    <property type="match status" value="1"/>
</dbReference>
<dbReference type="InterPro" id="IPR050397">
    <property type="entry name" value="Env_Response_Regulators"/>
</dbReference>
<dbReference type="GO" id="GO:0003700">
    <property type="term" value="F:DNA-binding transcription factor activity"/>
    <property type="evidence" value="ECO:0007669"/>
    <property type="project" value="TreeGrafter"/>
</dbReference>
<dbReference type="EMBL" id="JAWXYB010000018">
    <property type="protein sequence ID" value="MDX5932634.1"/>
    <property type="molecule type" value="Genomic_DNA"/>
</dbReference>
<feature type="domain" description="HTH crp-type" evidence="5">
    <location>
        <begin position="150"/>
        <end position="223"/>
    </location>
</feature>
<dbReference type="GO" id="GO:0005829">
    <property type="term" value="C:cytosol"/>
    <property type="evidence" value="ECO:0007669"/>
    <property type="project" value="TreeGrafter"/>
</dbReference>
<dbReference type="InterPro" id="IPR014710">
    <property type="entry name" value="RmlC-like_jellyroll"/>
</dbReference>
<name>A0AAW9DU72_ACIAO</name>
<dbReference type="SMART" id="SM00100">
    <property type="entry name" value="cNMP"/>
    <property type="match status" value="1"/>
</dbReference>
<dbReference type="CDD" id="cd00092">
    <property type="entry name" value="HTH_CRP"/>
    <property type="match status" value="1"/>
</dbReference>
<sequence length="233" mass="25724">MSRHELEACKRCDARHQGLCDALHDDDLHFLSDAAHRSAIAKGEVFVTEGNPARNFFNINQGAAKLYMDLADGRRQITGFVGVGDFVGLAAGTRYAFSAEAIEPVQLCRFDRIELRAVSARFPVIERRLLEIASHELVIAQEQMLLLGRKTAIERVASFLEGWYRRTLCADPGAPLDLPMLRGDLAEYLGLTIETVSRVLASLRRQGVVAVAADHRISILDHARLAAIGQTFA</sequence>
<dbReference type="Gene3D" id="1.10.10.10">
    <property type="entry name" value="Winged helix-like DNA-binding domain superfamily/Winged helix DNA-binding domain"/>
    <property type="match status" value="1"/>
</dbReference>
<dbReference type="Pfam" id="PF00027">
    <property type="entry name" value="cNMP_binding"/>
    <property type="match status" value="1"/>
</dbReference>
<dbReference type="CDD" id="cd00038">
    <property type="entry name" value="CAP_ED"/>
    <property type="match status" value="1"/>
</dbReference>
<dbReference type="GO" id="GO:0003677">
    <property type="term" value="F:DNA binding"/>
    <property type="evidence" value="ECO:0007669"/>
    <property type="project" value="UniProtKB-KW"/>
</dbReference>
<proteinExistence type="predicted"/>
<dbReference type="Proteomes" id="UP001279553">
    <property type="component" value="Unassembled WGS sequence"/>
</dbReference>
<dbReference type="SUPFAM" id="SSF51206">
    <property type="entry name" value="cAMP-binding domain-like"/>
    <property type="match status" value="1"/>
</dbReference>
<dbReference type="Gene3D" id="2.60.120.10">
    <property type="entry name" value="Jelly Rolls"/>
    <property type="match status" value="1"/>
</dbReference>
<dbReference type="PANTHER" id="PTHR24567:SF75">
    <property type="entry name" value="FUMARATE AND NITRATE REDUCTION REGULATORY PROTEIN"/>
    <property type="match status" value="1"/>
</dbReference>
<organism evidence="6 7">
    <name type="scientific">Acidiphilium acidophilum</name>
    <name type="common">Thiobacillus acidophilus</name>
    <dbReference type="NCBI Taxonomy" id="76588"/>
    <lineage>
        <taxon>Bacteria</taxon>
        <taxon>Pseudomonadati</taxon>
        <taxon>Pseudomonadota</taxon>
        <taxon>Alphaproteobacteria</taxon>
        <taxon>Acetobacterales</taxon>
        <taxon>Acidocellaceae</taxon>
        <taxon>Acidiphilium</taxon>
    </lineage>
</organism>
<dbReference type="PROSITE" id="PS50042">
    <property type="entry name" value="CNMP_BINDING_3"/>
    <property type="match status" value="1"/>
</dbReference>
<evidence type="ECO:0000313" key="6">
    <source>
        <dbReference type="EMBL" id="MDX5932634.1"/>
    </source>
</evidence>
<accession>A0AAW9DU72</accession>
<gene>
    <name evidence="6" type="ORF">SIL87_17925</name>
</gene>
<protein>
    <submittedName>
        <fullName evidence="6">Helix-turn-helix domain-containing protein</fullName>
    </submittedName>
</protein>
<evidence type="ECO:0000256" key="2">
    <source>
        <dbReference type="ARBA" id="ARBA00023125"/>
    </source>
</evidence>
<dbReference type="InterPro" id="IPR036390">
    <property type="entry name" value="WH_DNA-bd_sf"/>
</dbReference>
<evidence type="ECO:0000259" key="4">
    <source>
        <dbReference type="PROSITE" id="PS50042"/>
    </source>
</evidence>
<keyword evidence="2" id="KW-0238">DNA-binding</keyword>
<evidence type="ECO:0000256" key="1">
    <source>
        <dbReference type="ARBA" id="ARBA00023015"/>
    </source>
</evidence>
<dbReference type="InterPro" id="IPR000595">
    <property type="entry name" value="cNMP-bd_dom"/>
</dbReference>
<dbReference type="InterPro" id="IPR012318">
    <property type="entry name" value="HTH_CRP"/>
</dbReference>
<evidence type="ECO:0000256" key="3">
    <source>
        <dbReference type="ARBA" id="ARBA00023163"/>
    </source>
</evidence>
<keyword evidence="3" id="KW-0804">Transcription</keyword>
<keyword evidence="1" id="KW-0805">Transcription regulation</keyword>
<dbReference type="InterPro" id="IPR018490">
    <property type="entry name" value="cNMP-bd_dom_sf"/>
</dbReference>
<reference evidence="6 7" key="1">
    <citation type="submission" date="2023-11" db="EMBL/GenBank/DDBJ databases">
        <title>MicrobeMod: A computational toolkit for identifying prokaryotic methylation and restriction-modification with nanopore sequencing.</title>
        <authorList>
            <person name="Crits-Christoph A."/>
            <person name="Kang S.C."/>
            <person name="Lee H."/>
            <person name="Ostrov N."/>
        </authorList>
    </citation>
    <scope>NUCLEOTIDE SEQUENCE [LARGE SCALE GENOMIC DNA]</scope>
    <source>
        <strain evidence="6 7">DSMZ 700</strain>
    </source>
</reference>